<keyword evidence="1" id="KW-1133">Transmembrane helix</keyword>
<feature type="transmembrane region" description="Helical" evidence="1">
    <location>
        <begin position="17"/>
        <end position="35"/>
    </location>
</feature>
<evidence type="ECO:0000313" key="2">
    <source>
        <dbReference type="EMBL" id="RXJ62707.1"/>
    </source>
</evidence>
<comment type="caution">
    <text evidence="2">The sequence shown here is derived from an EMBL/GenBank/DDBJ whole genome shotgun (WGS) entry which is preliminary data.</text>
</comment>
<proteinExistence type="predicted"/>
<gene>
    <name evidence="2" type="ORF">CRV06_09580</name>
</gene>
<dbReference type="Proteomes" id="UP000290191">
    <property type="component" value="Unassembled WGS sequence"/>
</dbReference>
<dbReference type="RefSeq" id="WP_140544107.1">
    <property type="nucleotide sequence ID" value="NZ_CP041070.1"/>
</dbReference>
<evidence type="ECO:0000256" key="1">
    <source>
        <dbReference type="SAM" id="Phobius"/>
    </source>
</evidence>
<accession>A0A4Q0XYH5</accession>
<keyword evidence="3" id="KW-1185">Reference proteome</keyword>
<keyword evidence="1" id="KW-0472">Membrane</keyword>
<name>A0A4Q0XYH5_9BACT</name>
<dbReference type="EMBL" id="PDKO01000007">
    <property type="protein sequence ID" value="RXJ62707.1"/>
    <property type="molecule type" value="Genomic_DNA"/>
</dbReference>
<protein>
    <submittedName>
        <fullName evidence="2">Uncharacterized protein</fullName>
    </submittedName>
</protein>
<dbReference type="STRING" id="877500.GCA_000935065_01982"/>
<dbReference type="AlphaFoldDB" id="A0A4Q0XYH5"/>
<sequence>MKSIEDKFELLSLRLKIEFFLFPLIVLFLISYSLYDKEVVKEEKRVKKVDLNSLKMKDDFVKILKEIESFSNKNHIKLQSIKKEDKNIKITLFSDIEKRLKFLVFLETFNAFSKIESLEFLNEGLTVQVSFNRFYKKSLNDLRNFVEKKKKKVLFKLYAIVGENVFINSGWFKKGETVDSYKIVDIKRKEVILQKEKEKIKLKLHKDE</sequence>
<reference evidence="2 3" key="1">
    <citation type="submission" date="2017-10" db="EMBL/GenBank/DDBJ databases">
        <title>Genomics of the genus Arcobacter.</title>
        <authorList>
            <person name="Perez-Cataluna A."/>
            <person name="Figueras M.J."/>
        </authorList>
    </citation>
    <scope>NUCLEOTIDE SEQUENCE [LARGE SCALE GENOMIC DNA]</scope>
    <source>
        <strain evidence="2 3">DSM 24636</strain>
    </source>
</reference>
<evidence type="ECO:0000313" key="3">
    <source>
        <dbReference type="Proteomes" id="UP000290191"/>
    </source>
</evidence>
<keyword evidence="1" id="KW-0812">Transmembrane</keyword>
<organism evidence="2 3">
    <name type="scientific">Halarcobacter anaerophilus</name>
    <dbReference type="NCBI Taxonomy" id="877500"/>
    <lineage>
        <taxon>Bacteria</taxon>
        <taxon>Pseudomonadati</taxon>
        <taxon>Campylobacterota</taxon>
        <taxon>Epsilonproteobacteria</taxon>
        <taxon>Campylobacterales</taxon>
        <taxon>Arcobacteraceae</taxon>
        <taxon>Halarcobacter</taxon>
    </lineage>
</organism>